<evidence type="ECO:0000256" key="1">
    <source>
        <dbReference type="ARBA" id="ARBA00022737"/>
    </source>
</evidence>
<feature type="domain" description="RPN1 N-terminal" evidence="3">
    <location>
        <begin position="15"/>
        <end position="310"/>
    </location>
</feature>
<dbReference type="PANTHER" id="PTHR10943:SF1">
    <property type="entry name" value="26S PROTEASOME NON-ATPASE REGULATORY SUBUNIT 2"/>
    <property type="match status" value="1"/>
</dbReference>
<sequence length="824" mass="92052">MDNEEEDLGKYLKWLQNPDSSVQVHKQALENIRHIITNHKNSMRLNSILKPLKFLQPHYGTLRHAYKSMADSENKKLLKDILSVLALTMSGVKVQESLAWSSDAWVLDYVKDMTAVISEISASSVKVEEDVEDDYDDLMELVHRLLAFHMQRNAEKEAVDLSVEVKGFHLLVDVTEQPNLEKTCAYLLNLAKKLLGTSDFSLLDTAFEIYVKFADFQRAFQIALYQKPYDYKMRNLKTIFSKVKDISLKKQFCFILARHGIYFQLNEAMCGDDKLREDLNRITHNVYLRNAYLKLARALYLMVPQYYQDICEVPFPGKASIVDGEINFDVDRKKLASAFVNSLVNAGFLWDGGLSMNSSLCDMVCHAKTSAVASIGLLVLWWVDSKPSELYNRLESADGSVVDGALIGIGIMNCRVWNEKDPPLPLLAKYIRNNSYIPRDIPQQPTPKIGAIMGLALAYAGSQNEEIKGLLIPIVRGKGGASHDLIAFAGLSLGLVYLGSCNKQISRAITHALMHAEFKHHLTRLLPLALGLLFLGQQELATDAFDKLYSLRKEVRKYCEITLLSCAYAGTGNVLKIQEFVGQCTRRKEESFHGSAVMGIALVAMSQDLDFEMAVRYLDHLLLDGNSNARKAVPLALGLLCVSNPKVDIIAKLGKLTRNQDSLIAMGAIISLGLVAAGTKNILVSKKLHALSNYYRKQSRFLFCVQISQGLLNLGKGLLTLSPSHSNGLLWSPPALAGLLTTLHGFLDMETFFFGEYSFVLFFLVLAMQPKLLCTFNEDLKVIKAAVEVIDKDAKPKDGMSMTPILLSAGERPNWRPPKLDIAR</sequence>
<evidence type="ECO:0000313" key="5">
    <source>
        <dbReference type="Proteomes" id="UP001161247"/>
    </source>
</evidence>
<keyword evidence="1" id="KW-0677">Repeat</keyword>
<dbReference type="Pfam" id="PF17781">
    <property type="entry name" value="RPN1_RPN2_N"/>
    <property type="match status" value="1"/>
</dbReference>
<evidence type="ECO:0000256" key="2">
    <source>
        <dbReference type="ARBA" id="ARBA00022942"/>
    </source>
</evidence>
<dbReference type="EMBL" id="OX459121">
    <property type="protein sequence ID" value="CAI9103823.1"/>
    <property type="molecule type" value="Genomic_DNA"/>
</dbReference>
<dbReference type="GO" id="GO:0008540">
    <property type="term" value="C:proteasome regulatory particle, base subcomplex"/>
    <property type="evidence" value="ECO:0007669"/>
    <property type="project" value="TreeGrafter"/>
</dbReference>
<organism evidence="4 5">
    <name type="scientific">Oldenlandia corymbosa var. corymbosa</name>
    <dbReference type="NCBI Taxonomy" id="529605"/>
    <lineage>
        <taxon>Eukaryota</taxon>
        <taxon>Viridiplantae</taxon>
        <taxon>Streptophyta</taxon>
        <taxon>Embryophyta</taxon>
        <taxon>Tracheophyta</taxon>
        <taxon>Spermatophyta</taxon>
        <taxon>Magnoliopsida</taxon>
        <taxon>eudicotyledons</taxon>
        <taxon>Gunneridae</taxon>
        <taxon>Pentapetalae</taxon>
        <taxon>asterids</taxon>
        <taxon>lamiids</taxon>
        <taxon>Gentianales</taxon>
        <taxon>Rubiaceae</taxon>
        <taxon>Rubioideae</taxon>
        <taxon>Spermacoceae</taxon>
        <taxon>Hedyotis-Oldenlandia complex</taxon>
        <taxon>Oldenlandia</taxon>
    </lineage>
</organism>
<dbReference type="InterPro" id="IPR040892">
    <property type="entry name" value="RPN1_N"/>
</dbReference>
<keyword evidence="5" id="KW-1185">Reference proteome</keyword>
<dbReference type="Gene3D" id="1.25.10.10">
    <property type="entry name" value="Leucine-rich Repeat Variant"/>
    <property type="match status" value="1"/>
</dbReference>
<evidence type="ECO:0000259" key="3">
    <source>
        <dbReference type="Pfam" id="PF17781"/>
    </source>
</evidence>
<dbReference type="SUPFAM" id="SSF48371">
    <property type="entry name" value="ARM repeat"/>
    <property type="match status" value="1"/>
</dbReference>
<dbReference type="GO" id="GO:0034515">
    <property type="term" value="C:proteasome storage granule"/>
    <property type="evidence" value="ECO:0007669"/>
    <property type="project" value="TreeGrafter"/>
</dbReference>
<dbReference type="InterPro" id="IPR011989">
    <property type="entry name" value="ARM-like"/>
</dbReference>
<reference evidence="4" key="1">
    <citation type="submission" date="2023-03" db="EMBL/GenBank/DDBJ databases">
        <authorList>
            <person name="Julca I."/>
        </authorList>
    </citation>
    <scope>NUCLEOTIDE SEQUENCE</scope>
</reference>
<dbReference type="AlphaFoldDB" id="A0AAV1D862"/>
<dbReference type="GO" id="GO:0005634">
    <property type="term" value="C:nucleus"/>
    <property type="evidence" value="ECO:0007669"/>
    <property type="project" value="TreeGrafter"/>
</dbReference>
<evidence type="ECO:0000313" key="4">
    <source>
        <dbReference type="EMBL" id="CAI9103823.1"/>
    </source>
</evidence>
<name>A0AAV1D862_OLDCO</name>
<keyword evidence="2" id="KW-0647">Proteasome</keyword>
<gene>
    <name evidence="4" type="ORF">OLC1_LOCUS12891</name>
</gene>
<dbReference type="Proteomes" id="UP001161247">
    <property type="component" value="Chromosome 4"/>
</dbReference>
<dbReference type="InterPro" id="IPR016024">
    <property type="entry name" value="ARM-type_fold"/>
</dbReference>
<dbReference type="PANTHER" id="PTHR10943">
    <property type="entry name" value="26S PROTEASOME NON-ATPASE REGULATORY SUBUNIT"/>
    <property type="match status" value="1"/>
</dbReference>
<proteinExistence type="predicted"/>
<dbReference type="GO" id="GO:0043161">
    <property type="term" value="P:proteasome-mediated ubiquitin-dependent protein catabolic process"/>
    <property type="evidence" value="ECO:0007669"/>
    <property type="project" value="TreeGrafter"/>
</dbReference>
<protein>
    <submittedName>
        <fullName evidence="4">OLC1v1002391C1</fullName>
    </submittedName>
</protein>
<accession>A0AAV1D862</accession>